<dbReference type="OrthoDB" id="10066279at2759"/>
<organism evidence="2 3">
    <name type="scientific">Ancylostoma duodenale</name>
    <dbReference type="NCBI Taxonomy" id="51022"/>
    <lineage>
        <taxon>Eukaryota</taxon>
        <taxon>Metazoa</taxon>
        <taxon>Ecdysozoa</taxon>
        <taxon>Nematoda</taxon>
        <taxon>Chromadorea</taxon>
        <taxon>Rhabditida</taxon>
        <taxon>Rhabditina</taxon>
        <taxon>Rhabditomorpha</taxon>
        <taxon>Strongyloidea</taxon>
        <taxon>Ancylostomatidae</taxon>
        <taxon>Ancylostomatinae</taxon>
        <taxon>Ancylostoma</taxon>
    </lineage>
</organism>
<evidence type="ECO:0000256" key="1">
    <source>
        <dbReference type="SAM" id="SignalP"/>
    </source>
</evidence>
<name>A0A0C2GN19_9BILA</name>
<sequence>MLRMVVSVFPSLRVFICGLLAEHTRCRAGIMSNADDIVRKPQMMQCFSEGRRHMVTHIRVMRLRCSLCGAGSFFCTDLRVHLMEGYCEKLHRAPDGVVDPDRLPCMTKEQADSLSELVDPINPGRVMYTSGQIVSAKSRIPYYPDPVIEERILGPGRVLCRSTPTRTKRT</sequence>
<dbReference type="Proteomes" id="UP000054047">
    <property type="component" value="Unassembled WGS sequence"/>
</dbReference>
<protein>
    <submittedName>
        <fullName evidence="2">Uncharacterized protein</fullName>
    </submittedName>
</protein>
<keyword evidence="1" id="KW-0732">Signal</keyword>
<gene>
    <name evidence="2" type="ORF">ANCDUO_09323</name>
</gene>
<accession>A0A0C2GN19</accession>
<keyword evidence="3" id="KW-1185">Reference proteome</keyword>
<evidence type="ECO:0000313" key="2">
    <source>
        <dbReference type="EMBL" id="KIH60429.1"/>
    </source>
</evidence>
<evidence type="ECO:0000313" key="3">
    <source>
        <dbReference type="Proteomes" id="UP000054047"/>
    </source>
</evidence>
<dbReference type="EMBL" id="KN730972">
    <property type="protein sequence ID" value="KIH60429.1"/>
    <property type="molecule type" value="Genomic_DNA"/>
</dbReference>
<proteinExistence type="predicted"/>
<feature type="signal peptide" evidence="1">
    <location>
        <begin position="1"/>
        <end position="28"/>
    </location>
</feature>
<dbReference type="AlphaFoldDB" id="A0A0C2GN19"/>
<feature type="chain" id="PRO_5002149486" evidence="1">
    <location>
        <begin position="29"/>
        <end position="170"/>
    </location>
</feature>
<reference evidence="2 3" key="1">
    <citation type="submission" date="2013-12" db="EMBL/GenBank/DDBJ databases">
        <title>Draft genome of the parsitic nematode Ancylostoma duodenale.</title>
        <authorList>
            <person name="Mitreva M."/>
        </authorList>
    </citation>
    <scope>NUCLEOTIDE SEQUENCE [LARGE SCALE GENOMIC DNA]</scope>
    <source>
        <strain evidence="2 3">Zhejiang</strain>
    </source>
</reference>